<dbReference type="GO" id="GO:0010468">
    <property type="term" value="P:regulation of gene expression"/>
    <property type="evidence" value="ECO:0007669"/>
    <property type="project" value="TreeGrafter"/>
</dbReference>
<organism evidence="10">
    <name type="scientific">Rhodosorus marinus</name>
    <dbReference type="NCBI Taxonomy" id="101924"/>
    <lineage>
        <taxon>Eukaryota</taxon>
        <taxon>Rhodophyta</taxon>
        <taxon>Stylonematophyceae</taxon>
        <taxon>Stylonematales</taxon>
        <taxon>Stylonemataceae</taxon>
        <taxon>Rhodosorus</taxon>
    </lineage>
</organism>
<evidence type="ECO:0000256" key="7">
    <source>
        <dbReference type="PROSITE-ProRule" id="PRU00042"/>
    </source>
</evidence>
<evidence type="ECO:0000256" key="2">
    <source>
        <dbReference type="ARBA" id="ARBA00022723"/>
    </source>
</evidence>
<feature type="compositionally biased region" description="Low complexity" evidence="8">
    <location>
        <begin position="309"/>
        <end position="322"/>
    </location>
</feature>
<dbReference type="SUPFAM" id="SSF57667">
    <property type="entry name" value="beta-beta-alpha zinc fingers"/>
    <property type="match status" value="2"/>
</dbReference>
<dbReference type="PROSITE" id="PS50157">
    <property type="entry name" value="ZINC_FINGER_C2H2_2"/>
    <property type="match status" value="4"/>
</dbReference>
<keyword evidence="2" id="KW-0479">Metal-binding</keyword>
<dbReference type="InterPro" id="IPR036236">
    <property type="entry name" value="Znf_C2H2_sf"/>
</dbReference>
<dbReference type="FunFam" id="3.30.160.60:FF:000100">
    <property type="entry name" value="Zinc finger 45-like"/>
    <property type="match status" value="1"/>
</dbReference>
<feature type="region of interest" description="Disordered" evidence="8">
    <location>
        <begin position="309"/>
        <end position="335"/>
    </location>
</feature>
<dbReference type="SMART" id="SM00355">
    <property type="entry name" value="ZnF_C2H2"/>
    <property type="match status" value="4"/>
</dbReference>
<gene>
    <name evidence="10" type="ORF">RMAR00112_LOCUS35268</name>
</gene>
<keyword evidence="6" id="KW-0539">Nucleus</keyword>
<evidence type="ECO:0000256" key="6">
    <source>
        <dbReference type="ARBA" id="ARBA00023242"/>
    </source>
</evidence>
<dbReference type="EMBL" id="HBHW01045395">
    <property type="protein sequence ID" value="CAE0067192.1"/>
    <property type="molecule type" value="Transcribed_RNA"/>
</dbReference>
<dbReference type="InterPro" id="IPR050331">
    <property type="entry name" value="Zinc_finger"/>
</dbReference>
<keyword evidence="3" id="KW-0677">Repeat</keyword>
<keyword evidence="4 7" id="KW-0863">Zinc-finger</keyword>
<keyword evidence="5" id="KW-0862">Zinc</keyword>
<evidence type="ECO:0000259" key="9">
    <source>
        <dbReference type="PROSITE" id="PS50157"/>
    </source>
</evidence>
<evidence type="ECO:0000256" key="4">
    <source>
        <dbReference type="ARBA" id="ARBA00022771"/>
    </source>
</evidence>
<sequence>MGDLVRRMDLLVGAHVSSIYPYLTWDSLALNWMLFRFHKQAVPYPGDMSTLLMDAKFTVPEVTGMVLAQSEISKFVSFLTQPMLMMTEAEEENYTLGSGWAFLGGLPELGGNTNKMYTGLKRTRTIGSIEDGLGIALCSTEVLPGLIAILRMQEIDGGHNLSMWSVVDQETETIILTQTQIDRRKCDRCILMGDVCDPLVCTNEQTFDEIRTLRLSLHDQLDKPRYNLRYHKEWFNGKYTMPVGPLPPISIETYCYSSGPAYRYALVSVLQSEVEEVQPPRSSFRLVKQETEKMLYFLNLELENLSDEAGSSENASSRSNEATALIPAKKSTGSPAKPYKCETCGMTFVRGYDMKRHGIAVHQKIRDFKCTHCMKTFTQSGHLHEHIRVVHSGVNVFPCSTCKKVFGAESKLLRHQRTVHENARNFTCKVCNKSYKEKAYLKRHLRNQHDASMDDLGYSVESLSTS</sequence>
<dbReference type="Pfam" id="PF00096">
    <property type="entry name" value="zf-C2H2"/>
    <property type="match status" value="3"/>
</dbReference>
<evidence type="ECO:0000256" key="3">
    <source>
        <dbReference type="ARBA" id="ARBA00022737"/>
    </source>
</evidence>
<evidence type="ECO:0000256" key="8">
    <source>
        <dbReference type="SAM" id="MobiDB-lite"/>
    </source>
</evidence>
<evidence type="ECO:0000313" key="10">
    <source>
        <dbReference type="EMBL" id="CAE0067192.1"/>
    </source>
</evidence>
<feature type="domain" description="C2H2-type" evidence="9">
    <location>
        <begin position="426"/>
        <end position="454"/>
    </location>
</feature>
<comment type="subcellular location">
    <subcellularLocation>
        <location evidence="1">Nucleus</location>
    </subcellularLocation>
</comment>
<proteinExistence type="predicted"/>
<name>A0A7S3EP62_9RHOD</name>
<dbReference type="PANTHER" id="PTHR16515:SF66">
    <property type="entry name" value="C2H2-TYPE DOMAIN-CONTAINING PROTEIN"/>
    <property type="match status" value="1"/>
</dbReference>
<dbReference type="InterPro" id="IPR013087">
    <property type="entry name" value="Znf_C2H2_type"/>
</dbReference>
<dbReference type="AlphaFoldDB" id="A0A7S3EP62"/>
<feature type="domain" description="C2H2-type" evidence="9">
    <location>
        <begin position="397"/>
        <end position="425"/>
    </location>
</feature>
<dbReference type="PROSITE" id="PS00028">
    <property type="entry name" value="ZINC_FINGER_C2H2_1"/>
    <property type="match status" value="4"/>
</dbReference>
<protein>
    <recommendedName>
        <fullName evidence="9">C2H2-type domain-containing protein</fullName>
    </recommendedName>
</protein>
<dbReference type="Gene3D" id="3.30.160.60">
    <property type="entry name" value="Classic Zinc Finger"/>
    <property type="match status" value="4"/>
</dbReference>
<dbReference type="GO" id="GO:0005634">
    <property type="term" value="C:nucleus"/>
    <property type="evidence" value="ECO:0007669"/>
    <property type="project" value="UniProtKB-SubCell"/>
</dbReference>
<feature type="domain" description="C2H2-type" evidence="9">
    <location>
        <begin position="368"/>
        <end position="396"/>
    </location>
</feature>
<evidence type="ECO:0000256" key="1">
    <source>
        <dbReference type="ARBA" id="ARBA00004123"/>
    </source>
</evidence>
<dbReference type="GO" id="GO:0008270">
    <property type="term" value="F:zinc ion binding"/>
    <property type="evidence" value="ECO:0007669"/>
    <property type="project" value="UniProtKB-KW"/>
</dbReference>
<evidence type="ECO:0000256" key="5">
    <source>
        <dbReference type="ARBA" id="ARBA00022833"/>
    </source>
</evidence>
<reference evidence="10" key="1">
    <citation type="submission" date="2021-01" db="EMBL/GenBank/DDBJ databases">
        <authorList>
            <person name="Corre E."/>
            <person name="Pelletier E."/>
            <person name="Niang G."/>
            <person name="Scheremetjew M."/>
            <person name="Finn R."/>
            <person name="Kale V."/>
            <person name="Holt S."/>
            <person name="Cochrane G."/>
            <person name="Meng A."/>
            <person name="Brown T."/>
            <person name="Cohen L."/>
        </authorList>
    </citation>
    <scope>NUCLEOTIDE SEQUENCE</scope>
    <source>
        <strain evidence="10">CCMP 769</strain>
    </source>
</reference>
<dbReference type="PANTHER" id="PTHR16515">
    <property type="entry name" value="PR DOMAIN ZINC FINGER PROTEIN"/>
    <property type="match status" value="1"/>
</dbReference>
<accession>A0A7S3EP62</accession>
<feature type="domain" description="C2H2-type" evidence="9">
    <location>
        <begin position="339"/>
        <end position="367"/>
    </location>
</feature>